<evidence type="ECO:0000313" key="1">
    <source>
        <dbReference type="EMBL" id="MDP4544573.1"/>
    </source>
</evidence>
<reference evidence="1 2" key="1">
    <citation type="submission" date="2023-08" db="EMBL/GenBank/DDBJ databases">
        <authorList>
            <person name="Kumar R."/>
        </authorList>
    </citation>
    <scope>NUCLEOTIDE SEQUENCE [LARGE SCALE GENOMIC DNA]</scope>
    <source>
        <strain evidence="1 2">LUR13</strain>
    </source>
</reference>
<dbReference type="EMBL" id="JAVAJI010000007">
    <property type="protein sequence ID" value="MDP4544573.1"/>
    <property type="molecule type" value="Genomic_DNA"/>
</dbReference>
<dbReference type="Proteomes" id="UP001228171">
    <property type="component" value="Unassembled WGS sequence"/>
</dbReference>
<sequence length="104" mass="12364">MDNMDKDDLSLKFEMLIDHIITKKISQPILRDIFGHSSGDWVNFRNYIDENTYIEEYEGLDVYMCWLNEINSTNDQGRLVAFFENNQLYSQILIFNMNTLKLKA</sequence>
<proteinExistence type="predicted"/>
<name>A0ABT9HFR7_9GAMM</name>
<comment type="caution">
    <text evidence="1">The sequence shown here is derived from an EMBL/GenBank/DDBJ whole genome shotgun (WGS) entry which is preliminary data.</text>
</comment>
<gene>
    <name evidence="1" type="ORF">Q8P09_05730</name>
</gene>
<dbReference type="RefSeq" id="WP_305935656.1">
    <property type="nucleotide sequence ID" value="NZ_JAVAJI010000007.1"/>
</dbReference>
<keyword evidence="2" id="KW-1185">Reference proteome</keyword>
<evidence type="ECO:0000313" key="2">
    <source>
        <dbReference type="Proteomes" id="UP001228171"/>
    </source>
</evidence>
<accession>A0ABT9HFR7</accession>
<organism evidence="1 2">
    <name type="scientific">Psychrobacter faecalis</name>
    <dbReference type="NCBI Taxonomy" id="180588"/>
    <lineage>
        <taxon>Bacteria</taxon>
        <taxon>Pseudomonadati</taxon>
        <taxon>Pseudomonadota</taxon>
        <taxon>Gammaproteobacteria</taxon>
        <taxon>Moraxellales</taxon>
        <taxon>Moraxellaceae</taxon>
        <taxon>Psychrobacter</taxon>
    </lineage>
</organism>
<protein>
    <submittedName>
        <fullName evidence="1">Uncharacterized protein</fullName>
    </submittedName>
</protein>